<dbReference type="Pfam" id="PF13360">
    <property type="entry name" value="PQQ_2"/>
    <property type="match status" value="1"/>
</dbReference>
<dbReference type="Proteomes" id="UP000030982">
    <property type="component" value="Unassembled WGS sequence"/>
</dbReference>
<protein>
    <recommendedName>
        <fullName evidence="2">Pyrrolo-quinoline quinone repeat domain-containing protein</fullName>
    </recommendedName>
</protein>
<organism evidence="3 4">
    <name type="scientific">Sinomonas humi</name>
    <dbReference type="NCBI Taxonomy" id="1338436"/>
    <lineage>
        <taxon>Bacteria</taxon>
        <taxon>Bacillati</taxon>
        <taxon>Actinomycetota</taxon>
        <taxon>Actinomycetes</taxon>
        <taxon>Micrococcales</taxon>
        <taxon>Micrococcaceae</taxon>
        <taxon>Sinomonas</taxon>
    </lineage>
</organism>
<proteinExistence type="predicted"/>
<dbReference type="InterPro" id="IPR011047">
    <property type="entry name" value="Quinoprotein_ADH-like_sf"/>
</dbReference>
<reference evidence="3 4" key="1">
    <citation type="submission" date="2014-09" db="EMBL/GenBank/DDBJ databases">
        <title>Genome sequence of Sinomonas sp. MUSC 117.</title>
        <authorList>
            <person name="Lee L.-H."/>
        </authorList>
    </citation>
    <scope>NUCLEOTIDE SEQUENCE [LARGE SCALE GENOMIC DNA]</scope>
    <source>
        <strain evidence="3 4">MUSC 117</strain>
    </source>
</reference>
<dbReference type="EMBL" id="JTDL01000109">
    <property type="protein sequence ID" value="KHL02960.1"/>
    <property type="molecule type" value="Genomic_DNA"/>
</dbReference>
<dbReference type="InterPro" id="IPR018391">
    <property type="entry name" value="PQQ_b-propeller_rpt"/>
</dbReference>
<feature type="domain" description="Pyrrolo-quinoline quinone repeat" evidence="2">
    <location>
        <begin position="55"/>
        <end position="186"/>
    </location>
</feature>
<gene>
    <name evidence="3" type="ORF">LK10_10710</name>
</gene>
<feature type="compositionally biased region" description="Polar residues" evidence="1">
    <location>
        <begin position="1"/>
        <end position="18"/>
    </location>
</feature>
<name>A0A0B2AMK8_9MICC</name>
<keyword evidence="4" id="KW-1185">Reference proteome</keyword>
<accession>A0A0B2AMK8</accession>
<dbReference type="Gene3D" id="2.40.128.630">
    <property type="match status" value="1"/>
</dbReference>
<evidence type="ECO:0000259" key="2">
    <source>
        <dbReference type="Pfam" id="PF13360"/>
    </source>
</evidence>
<dbReference type="PANTHER" id="PTHR34512">
    <property type="entry name" value="CELL SURFACE PROTEIN"/>
    <property type="match status" value="1"/>
</dbReference>
<evidence type="ECO:0000313" key="3">
    <source>
        <dbReference type="EMBL" id="KHL02960.1"/>
    </source>
</evidence>
<dbReference type="InterPro" id="IPR002372">
    <property type="entry name" value="PQQ_rpt_dom"/>
</dbReference>
<dbReference type="PANTHER" id="PTHR34512:SF30">
    <property type="entry name" value="OUTER MEMBRANE PROTEIN ASSEMBLY FACTOR BAMB"/>
    <property type="match status" value="1"/>
</dbReference>
<evidence type="ECO:0000313" key="4">
    <source>
        <dbReference type="Proteomes" id="UP000030982"/>
    </source>
</evidence>
<dbReference type="STRING" id="1338436.LK10_10710"/>
<evidence type="ECO:0000256" key="1">
    <source>
        <dbReference type="SAM" id="MobiDB-lite"/>
    </source>
</evidence>
<sequence>MPQPSQSGAPISPLTQAPSAPHPLPLRPGDWPTYHFDGARTGAAPDFSRLGALRNAWSARLDGAVYGEPLVVHGRVIVATESDTVYALDPTDGHVVWQRNLGAPVPGTALPCGDIDPLGITGTPVYDPATGLVFAVAELSGGRHELVGLNAADGALAVRREIEPPSGDPLAYQQRGALALMQGRVYVAFGGLDGDCSDYVGTVLSVATTGTGPIASYSVPTPRLGGIWTPGGLAVDGSRLLVGVGNGESTTSYDGSDSVLSLDASLHRTDFFAPSTWAQDNADDADLGSMTPVRLGPYVFADGKSGIGYLLDAAHFGGSGGARAQATVCSAFGAPAVAGMTVYVPCEDGLQEVTVSESGGMGLGWRLSLQAAGSPVIGGGEVWVIDYGTGELYGLDPGNGHLQQKVQVGPVPHFVTPTLSGGRIFVGTLDGVTALAGS</sequence>
<dbReference type="Gene3D" id="2.140.10.10">
    <property type="entry name" value="Quinoprotein alcohol dehydrogenase-like superfamily"/>
    <property type="match status" value="1"/>
</dbReference>
<feature type="region of interest" description="Disordered" evidence="1">
    <location>
        <begin position="1"/>
        <end position="32"/>
    </location>
</feature>
<dbReference type="SUPFAM" id="SSF50998">
    <property type="entry name" value="Quinoprotein alcohol dehydrogenase-like"/>
    <property type="match status" value="2"/>
</dbReference>
<comment type="caution">
    <text evidence="3">The sequence shown here is derived from an EMBL/GenBank/DDBJ whole genome shotgun (WGS) entry which is preliminary data.</text>
</comment>
<dbReference type="SMART" id="SM00564">
    <property type="entry name" value="PQQ"/>
    <property type="match status" value="2"/>
</dbReference>
<dbReference type="AlphaFoldDB" id="A0A0B2AMK8"/>